<dbReference type="PANTHER" id="PTHR47808:SF2">
    <property type="entry name" value="LEM DOMAIN-CONTAINING PROTEIN 2"/>
    <property type="match status" value="1"/>
</dbReference>
<dbReference type="InterPro" id="IPR018996">
    <property type="entry name" value="Man1/Src1-like_C"/>
</dbReference>
<dbReference type="EMBL" id="JAPFFF010000003">
    <property type="protein sequence ID" value="KAK8894296.1"/>
    <property type="molecule type" value="Genomic_DNA"/>
</dbReference>
<evidence type="ECO:0000256" key="6">
    <source>
        <dbReference type="SAM" id="Phobius"/>
    </source>
</evidence>
<keyword evidence="2 6" id="KW-0812">Transmembrane</keyword>
<comment type="subcellular location">
    <subcellularLocation>
        <location evidence="1">Nucleus membrane</location>
    </subcellularLocation>
</comment>
<accession>A0ABR2KTG2</accession>
<keyword evidence="5" id="KW-0539">Nucleus</keyword>
<keyword evidence="4 6" id="KW-0472">Membrane</keyword>
<evidence type="ECO:0000256" key="3">
    <source>
        <dbReference type="ARBA" id="ARBA00022989"/>
    </source>
</evidence>
<evidence type="ECO:0000256" key="1">
    <source>
        <dbReference type="ARBA" id="ARBA00004126"/>
    </source>
</evidence>
<gene>
    <name evidence="8" type="ORF">M9Y10_022731</name>
</gene>
<evidence type="ECO:0000256" key="4">
    <source>
        <dbReference type="ARBA" id="ARBA00023136"/>
    </source>
</evidence>
<dbReference type="PANTHER" id="PTHR47808">
    <property type="entry name" value="INNER NUCLEAR MEMBRANE PROTEIN HEH2-RELATED"/>
    <property type="match status" value="1"/>
</dbReference>
<feature type="transmembrane region" description="Helical" evidence="6">
    <location>
        <begin position="251"/>
        <end position="271"/>
    </location>
</feature>
<protein>
    <recommendedName>
        <fullName evidence="7">Man1/Src1-like C-terminal domain-containing protein</fullName>
    </recommendedName>
</protein>
<evidence type="ECO:0000313" key="8">
    <source>
        <dbReference type="EMBL" id="KAK8894296.1"/>
    </source>
</evidence>
<feature type="domain" description="Man1/Src1-like C-terminal" evidence="7">
    <location>
        <begin position="124"/>
        <end position="291"/>
    </location>
</feature>
<proteinExistence type="predicted"/>
<evidence type="ECO:0000256" key="2">
    <source>
        <dbReference type="ARBA" id="ARBA00022692"/>
    </source>
</evidence>
<evidence type="ECO:0000313" key="9">
    <source>
        <dbReference type="Proteomes" id="UP001470230"/>
    </source>
</evidence>
<comment type="caution">
    <text evidence="8">The sequence shown here is derived from an EMBL/GenBank/DDBJ whole genome shotgun (WGS) entry which is preliminary data.</text>
</comment>
<keyword evidence="3 6" id="KW-1133">Transmembrane helix</keyword>
<evidence type="ECO:0000259" key="7">
    <source>
        <dbReference type="Pfam" id="PF09402"/>
    </source>
</evidence>
<keyword evidence="9" id="KW-1185">Reference proteome</keyword>
<feature type="transmembrane region" description="Helical" evidence="6">
    <location>
        <begin position="86"/>
        <end position="106"/>
    </location>
</feature>
<reference evidence="8 9" key="1">
    <citation type="submission" date="2024-04" db="EMBL/GenBank/DDBJ databases">
        <title>Tritrichomonas musculus Genome.</title>
        <authorList>
            <person name="Alves-Ferreira E."/>
            <person name="Grigg M."/>
            <person name="Lorenzi H."/>
            <person name="Galac M."/>
        </authorList>
    </citation>
    <scope>NUCLEOTIDE SEQUENCE [LARGE SCALE GENOMIC DNA]</scope>
    <source>
        <strain evidence="8 9">EAF2021</strain>
    </source>
</reference>
<dbReference type="Pfam" id="PF09402">
    <property type="entry name" value="MSC"/>
    <property type="match status" value="1"/>
</dbReference>
<name>A0ABR2KTG2_9EUKA</name>
<organism evidence="8 9">
    <name type="scientific">Tritrichomonas musculus</name>
    <dbReference type="NCBI Taxonomy" id="1915356"/>
    <lineage>
        <taxon>Eukaryota</taxon>
        <taxon>Metamonada</taxon>
        <taxon>Parabasalia</taxon>
        <taxon>Tritrichomonadida</taxon>
        <taxon>Tritrichomonadidae</taxon>
        <taxon>Tritrichomonas</taxon>
    </lineage>
</organism>
<dbReference type="InterPro" id="IPR044780">
    <property type="entry name" value="Heh2/Src1"/>
</dbReference>
<sequence>MKENSISSNNSFREQLEKYSTKELIEILIDNGQSVTYRADKETLINLILKMMERKEAQAKKEENNFHLKLVENVDKDALKNAIRHFFLTIFLVMLIQVLINFFKFLQIFDSKPFECSDSNNYPLPSNAICYEGKVKCIENYILLNGFCLLNQSNSEQLSLMIGLTKNKLKKRAGLYKCNKAQNDWMSQEEIENSLIKKFYAKTKNNFTGLFNLTIEFLTNEPDIITKNIENSPVFAATEYTESMMCSLKSFIYKNTLIISGALVLNIYFFYIRRKSIYDVQADQCLRPLVKFIKSFNGNYISQTEVRQLLDPMVENPDAVWKYVKRKLKKSRAVGWKKEGRHIYFYSRG</sequence>
<evidence type="ECO:0000256" key="5">
    <source>
        <dbReference type="ARBA" id="ARBA00023242"/>
    </source>
</evidence>
<dbReference type="Proteomes" id="UP001470230">
    <property type="component" value="Unassembled WGS sequence"/>
</dbReference>